<dbReference type="EMBL" id="CM042887">
    <property type="protein sequence ID" value="KAI4329480.1"/>
    <property type="molecule type" value="Genomic_DNA"/>
</dbReference>
<keyword evidence="2" id="KW-1185">Reference proteome</keyword>
<protein>
    <submittedName>
        <fullName evidence="1">Uncharacterized protein</fullName>
    </submittedName>
</protein>
<dbReference type="Proteomes" id="UP001057402">
    <property type="component" value="Chromosome 8"/>
</dbReference>
<name>A0ACB9N5D8_9MYRT</name>
<accession>A0ACB9N5D8</accession>
<evidence type="ECO:0000313" key="1">
    <source>
        <dbReference type="EMBL" id="KAI4329480.1"/>
    </source>
</evidence>
<sequence length="279" mass="30706">MQGVSATGLAAAQPGPGGSSIPAPAQAPADAVSLQQLSANMQALAQLMQEGLVSSSSALPYNTPNIVSHQLQHQHIGYSPDNGLLSNSSITHRPQELIQQPPPRNTSTPAASYHSLLTAPADATEKRNDAYSSVDYAQPKYLRQPQQPSLQSQQLYAPGSALVGNRREGFSSHHRETHHQVNQTSYGLYSAGNRMVQQQWGTLANPLERGGQYPRSQYDSWSPENSPSRNPEYRQAPRSVMERLYVGQERARQQASSGYPYHSGDYSGHQSRWLQDRRY</sequence>
<reference evidence="2" key="1">
    <citation type="journal article" date="2023" name="Front. Plant Sci.">
        <title>Chromosomal-level genome assembly of Melastoma candidum provides insights into trichome evolution.</title>
        <authorList>
            <person name="Zhong Y."/>
            <person name="Wu W."/>
            <person name="Sun C."/>
            <person name="Zou P."/>
            <person name="Liu Y."/>
            <person name="Dai S."/>
            <person name="Zhou R."/>
        </authorList>
    </citation>
    <scope>NUCLEOTIDE SEQUENCE [LARGE SCALE GENOMIC DNA]</scope>
</reference>
<evidence type="ECO:0000313" key="2">
    <source>
        <dbReference type="Proteomes" id="UP001057402"/>
    </source>
</evidence>
<gene>
    <name evidence="1" type="ORF">MLD38_027867</name>
</gene>
<proteinExistence type="predicted"/>
<organism evidence="1 2">
    <name type="scientific">Melastoma candidum</name>
    <dbReference type="NCBI Taxonomy" id="119954"/>
    <lineage>
        <taxon>Eukaryota</taxon>
        <taxon>Viridiplantae</taxon>
        <taxon>Streptophyta</taxon>
        <taxon>Embryophyta</taxon>
        <taxon>Tracheophyta</taxon>
        <taxon>Spermatophyta</taxon>
        <taxon>Magnoliopsida</taxon>
        <taxon>eudicotyledons</taxon>
        <taxon>Gunneridae</taxon>
        <taxon>Pentapetalae</taxon>
        <taxon>rosids</taxon>
        <taxon>malvids</taxon>
        <taxon>Myrtales</taxon>
        <taxon>Melastomataceae</taxon>
        <taxon>Melastomatoideae</taxon>
        <taxon>Melastomateae</taxon>
        <taxon>Melastoma</taxon>
    </lineage>
</organism>
<comment type="caution">
    <text evidence="1">The sequence shown here is derived from an EMBL/GenBank/DDBJ whole genome shotgun (WGS) entry which is preliminary data.</text>
</comment>